<protein>
    <submittedName>
        <fullName evidence="2">Uncharacterized protein</fullName>
    </submittedName>
</protein>
<evidence type="ECO:0000313" key="3">
    <source>
        <dbReference type="Proteomes" id="UP000325902"/>
    </source>
</evidence>
<keyword evidence="1" id="KW-1133">Transmembrane helix</keyword>
<dbReference type="Proteomes" id="UP000325902">
    <property type="component" value="Unassembled WGS sequence"/>
</dbReference>
<keyword evidence="1" id="KW-0472">Membrane</keyword>
<keyword evidence="1" id="KW-0812">Transmembrane</keyword>
<dbReference type="EMBL" id="VCHE01000067">
    <property type="protein sequence ID" value="KAB2572965.1"/>
    <property type="molecule type" value="Genomic_DNA"/>
</dbReference>
<comment type="caution">
    <text evidence="2">The sequence shown here is derived from an EMBL/GenBank/DDBJ whole genome shotgun (WGS) entry which is preliminary data.</text>
</comment>
<keyword evidence="3" id="KW-1185">Reference proteome</keyword>
<sequence>MEVWHVPPRVLSDTFLIAVVAVVVVVAVVCVFFILFLYNLFKKFLVFGADTPENVDRLQNMQVNVFAPTARLFFGFNIHNNQHAPRMDQQPMRPLLPESP</sequence>
<name>A0A5N5D5Y6_9PEZI</name>
<reference evidence="2 3" key="1">
    <citation type="journal article" date="2019" name="Sci. Rep.">
        <title>A multi-omics analysis of the grapevine pathogen Lasiodiplodia theobromae reveals that temperature affects the expression of virulence- and pathogenicity-related genes.</title>
        <authorList>
            <person name="Felix C."/>
            <person name="Meneses R."/>
            <person name="Goncalves M.F.M."/>
            <person name="Tilleman L."/>
            <person name="Duarte A.S."/>
            <person name="Jorrin-Novo J.V."/>
            <person name="Van de Peer Y."/>
            <person name="Deforce D."/>
            <person name="Van Nieuwerburgh F."/>
            <person name="Esteves A.C."/>
            <person name="Alves A."/>
        </authorList>
    </citation>
    <scope>NUCLEOTIDE SEQUENCE [LARGE SCALE GENOMIC DNA]</scope>
    <source>
        <strain evidence="2 3">LA-SOL3</strain>
    </source>
</reference>
<organism evidence="2 3">
    <name type="scientific">Lasiodiplodia theobromae</name>
    <dbReference type="NCBI Taxonomy" id="45133"/>
    <lineage>
        <taxon>Eukaryota</taxon>
        <taxon>Fungi</taxon>
        <taxon>Dikarya</taxon>
        <taxon>Ascomycota</taxon>
        <taxon>Pezizomycotina</taxon>
        <taxon>Dothideomycetes</taxon>
        <taxon>Dothideomycetes incertae sedis</taxon>
        <taxon>Botryosphaeriales</taxon>
        <taxon>Botryosphaeriaceae</taxon>
        <taxon>Lasiodiplodia</taxon>
    </lineage>
</organism>
<accession>A0A5N5D5Y6</accession>
<evidence type="ECO:0000256" key="1">
    <source>
        <dbReference type="SAM" id="Phobius"/>
    </source>
</evidence>
<evidence type="ECO:0000313" key="2">
    <source>
        <dbReference type="EMBL" id="KAB2572965.1"/>
    </source>
</evidence>
<feature type="transmembrane region" description="Helical" evidence="1">
    <location>
        <begin position="15"/>
        <end position="38"/>
    </location>
</feature>
<proteinExistence type="predicted"/>
<gene>
    <name evidence="2" type="ORF">DBV05_g8345</name>
</gene>
<dbReference type="AlphaFoldDB" id="A0A5N5D5Y6"/>